<evidence type="ECO:0000313" key="3">
    <source>
        <dbReference type="Proteomes" id="UP001596157"/>
    </source>
</evidence>
<dbReference type="PANTHER" id="PTHR36151">
    <property type="entry name" value="BLR2777 PROTEIN"/>
    <property type="match status" value="1"/>
</dbReference>
<comment type="caution">
    <text evidence="2">The sequence shown here is derived from an EMBL/GenBank/DDBJ whole genome shotgun (WGS) entry which is preliminary data.</text>
</comment>
<dbReference type="InterPro" id="IPR018713">
    <property type="entry name" value="MPAB/Lcp_cat_dom"/>
</dbReference>
<protein>
    <submittedName>
        <fullName evidence="2">Oxygenase MpaB family protein</fullName>
        <ecNumber evidence="2">1.-.-.-</ecNumber>
    </submittedName>
</protein>
<evidence type="ECO:0000259" key="1">
    <source>
        <dbReference type="Pfam" id="PF09995"/>
    </source>
</evidence>
<dbReference type="Proteomes" id="UP001596157">
    <property type="component" value="Unassembled WGS sequence"/>
</dbReference>
<organism evidence="2 3">
    <name type="scientific">Actinokineospora guangxiensis</name>
    <dbReference type="NCBI Taxonomy" id="1490288"/>
    <lineage>
        <taxon>Bacteria</taxon>
        <taxon>Bacillati</taxon>
        <taxon>Actinomycetota</taxon>
        <taxon>Actinomycetes</taxon>
        <taxon>Pseudonocardiales</taxon>
        <taxon>Pseudonocardiaceae</taxon>
        <taxon>Actinokineospora</taxon>
    </lineage>
</organism>
<accession>A0ABW0EQR2</accession>
<dbReference type="EC" id="1.-.-.-" evidence="2"/>
<name>A0ABW0EQR2_9PSEU</name>
<dbReference type="Pfam" id="PF09995">
    <property type="entry name" value="MPAB_Lcp_cat"/>
    <property type="match status" value="1"/>
</dbReference>
<keyword evidence="3" id="KW-1185">Reference proteome</keyword>
<keyword evidence="2" id="KW-0560">Oxidoreductase</keyword>
<gene>
    <name evidence="2" type="ORF">ACFPM7_22070</name>
</gene>
<evidence type="ECO:0000313" key="2">
    <source>
        <dbReference type="EMBL" id="MFC5289748.1"/>
    </source>
</evidence>
<dbReference type="GO" id="GO:0016491">
    <property type="term" value="F:oxidoreductase activity"/>
    <property type="evidence" value="ECO:0007669"/>
    <property type="project" value="UniProtKB-KW"/>
</dbReference>
<feature type="domain" description="ER-bound oxygenase mpaB/mpaB'/Rubber oxygenase catalytic" evidence="1">
    <location>
        <begin position="13"/>
        <end position="247"/>
    </location>
</feature>
<dbReference type="RefSeq" id="WP_378249601.1">
    <property type="nucleotide sequence ID" value="NZ_JBHSKF010000012.1"/>
</dbReference>
<dbReference type="EMBL" id="JBHSKF010000012">
    <property type="protein sequence ID" value="MFC5289748.1"/>
    <property type="molecule type" value="Genomic_DNA"/>
</dbReference>
<dbReference type="PANTHER" id="PTHR36151:SF3">
    <property type="entry name" value="ER-BOUND OXYGENASE MPAB_MPAB'_RUBBER OXYGENASE CATALYTIC DOMAIN-CONTAINING PROTEIN"/>
    <property type="match status" value="1"/>
</dbReference>
<reference evidence="3" key="1">
    <citation type="journal article" date="2019" name="Int. J. Syst. Evol. Microbiol.">
        <title>The Global Catalogue of Microorganisms (GCM) 10K type strain sequencing project: providing services to taxonomists for standard genome sequencing and annotation.</title>
        <authorList>
            <consortium name="The Broad Institute Genomics Platform"/>
            <consortium name="The Broad Institute Genome Sequencing Center for Infectious Disease"/>
            <person name="Wu L."/>
            <person name="Ma J."/>
        </authorList>
    </citation>
    <scope>NUCLEOTIDE SEQUENCE [LARGE SCALE GENOMIC DNA]</scope>
    <source>
        <strain evidence="3">CCUG 59778</strain>
    </source>
</reference>
<sequence length="277" mass="31784">MRSAPLGPGSLTWHHFGDSRGLLFLGRIGTLQNMHPAVGAALREHSDFFDNPLDRLFRSMPPILGVVYDPPGSDTGARVRGYHTGLKGHDSRGRRYHALNPDVFWWTHATFVEGIMAVNEFFGTPLTAEEKDRLVAEGVTWWRRYGLTDRPAIDNYPDFAAYWQRMLAEELESNSTTDYAVTMVQARIPPPGFLPAPVWALVRYPVVRFMTWLSAGLMPERAREILGLTWTAGDQRRLAAVAAVVRWTWPKLPRRLRYLDRAYRNMRRVDHGRWWAV</sequence>
<proteinExistence type="predicted"/>